<evidence type="ECO:0000256" key="3">
    <source>
        <dbReference type="ARBA" id="ARBA00023125"/>
    </source>
</evidence>
<dbReference type="Gene3D" id="3.40.190.10">
    <property type="entry name" value="Periplasmic binding protein-like II"/>
    <property type="match status" value="2"/>
</dbReference>
<dbReference type="PANTHER" id="PTHR30346">
    <property type="entry name" value="TRANSCRIPTIONAL DUAL REGULATOR HCAR-RELATED"/>
    <property type="match status" value="1"/>
</dbReference>
<organism evidence="7 8">
    <name type="scientific">Paeniglutamicibacter kerguelensis</name>
    <dbReference type="NCBI Taxonomy" id="254788"/>
    <lineage>
        <taxon>Bacteria</taxon>
        <taxon>Bacillati</taxon>
        <taxon>Actinomycetota</taxon>
        <taxon>Actinomycetes</taxon>
        <taxon>Micrococcales</taxon>
        <taxon>Micrococcaceae</taxon>
        <taxon>Paeniglutamicibacter</taxon>
    </lineage>
</organism>
<sequence length="305" mass="33255">MLRFSLRQLELMAELPRHPTLGSASAELRISESALSQAITAVERIAGEQLCVRRKSHGIHMTPAGQYFADKARRIVADALELGSTFPRTEGRLRGPVAIGCFASFASHVVPSVLEGFPALHPEIDVSVRVGTHDDLLPALENGELDLAIVYDLLLPTGLAKRHIYETRLEVVLHPDHPLAARKSLSIRDLEDEPLINYDSSPSTENTRRLFADAGLHPKLAYSLPQVVLVNAMVGRGLGYGLLMARPNNPSMTLEGLPVAIRDLEPPNSPSAVVAIWPQASTLSPRAEAFLGHSIDVMRGAWNRD</sequence>
<feature type="domain" description="LysR substrate-binding" evidence="6">
    <location>
        <begin position="91"/>
        <end position="296"/>
    </location>
</feature>
<proteinExistence type="inferred from homology"/>
<evidence type="ECO:0000259" key="5">
    <source>
        <dbReference type="Pfam" id="PF00126"/>
    </source>
</evidence>
<dbReference type="InterPro" id="IPR000847">
    <property type="entry name" value="LysR_HTH_N"/>
</dbReference>
<comment type="caution">
    <text evidence="7">The sequence shown here is derived from an EMBL/GenBank/DDBJ whole genome shotgun (WGS) entry which is preliminary data.</text>
</comment>
<protein>
    <submittedName>
        <fullName evidence="7">DNA-binding transcriptional LysR family regulator</fullName>
    </submittedName>
</protein>
<reference evidence="7 8" key="1">
    <citation type="submission" date="2021-03" db="EMBL/GenBank/DDBJ databases">
        <title>Sequencing the genomes of 1000 actinobacteria strains.</title>
        <authorList>
            <person name="Klenk H.-P."/>
        </authorList>
    </citation>
    <scope>NUCLEOTIDE SEQUENCE [LARGE SCALE GENOMIC DNA]</scope>
    <source>
        <strain evidence="7 8">DSM 15797</strain>
    </source>
</reference>
<evidence type="ECO:0000256" key="1">
    <source>
        <dbReference type="ARBA" id="ARBA00009437"/>
    </source>
</evidence>
<comment type="similarity">
    <text evidence="1">Belongs to the LysR transcriptional regulatory family.</text>
</comment>
<keyword evidence="3 7" id="KW-0238">DNA-binding</keyword>
<dbReference type="EMBL" id="JAGIOF010000001">
    <property type="protein sequence ID" value="MBP2384836.1"/>
    <property type="molecule type" value="Genomic_DNA"/>
</dbReference>
<evidence type="ECO:0000313" key="8">
    <source>
        <dbReference type="Proteomes" id="UP001296993"/>
    </source>
</evidence>
<dbReference type="Pfam" id="PF00126">
    <property type="entry name" value="HTH_1"/>
    <property type="match status" value="1"/>
</dbReference>
<keyword evidence="2" id="KW-0805">Transcription regulation</keyword>
<dbReference type="InterPro" id="IPR036390">
    <property type="entry name" value="WH_DNA-bd_sf"/>
</dbReference>
<feature type="domain" description="HTH lysR-type" evidence="5">
    <location>
        <begin position="6"/>
        <end position="66"/>
    </location>
</feature>
<evidence type="ECO:0000256" key="2">
    <source>
        <dbReference type="ARBA" id="ARBA00023015"/>
    </source>
</evidence>
<accession>A0ABS4X948</accession>
<dbReference type="SUPFAM" id="SSF53850">
    <property type="entry name" value="Periplasmic binding protein-like II"/>
    <property type="match status" value="1"/>
</dbReference>
<keyword evidence="8" id="KW-1185">Reference proteome</keyword>
<dbReference type="InterPro" id="IPR005119">
    <property type="entry name" value="LysR_subst-bd"/>
</dbReference>
<keyword evidence="4" id="KW-0804">Transcription</keyword>
<dbReference type="Proteomes" id="UP001296993">
    <property type="component" value="Unassembled WGS sequence"/>
</dbReference>
<dbReference type="InterPro" id="IPR036388">
    <property type="entry name" value="WH-like_DNA-bd_sf"/>
</dbReference>
<evidence type="ECO:0000259" key="6">
    <source>
        <dbReference type="Pfam" id="PF03466"/>
    </source>
</evidence>
<dbReference type="PANTHER" id="PTHR30346:SF0">
    <property type="entry name" value="HCA OPERON TRANSCRIPTIONAL ACTIVATOR HCAR"/>
    <property type="match status" value="1"/>
</dbReference>
<name>A0ABS4X948_9MICC</name>
<dbReference type="RefSeq" id="WP_209995548.1">
    <property type="nucleotide sequence ID" value="NZ_BAAAJY010000006.1"/>
</dbReference>
<gene>
    <name evidence="7" type="ORF">JOF47_000347</name>
</gene>
<dbReference type="Pfam" id="PF03466">
    <property type="entry name" value="LysR_substrate"/>
    <property type="match status" value="1"/>
</dbReference>
<evidence type="ECO:0000256" key="4">
    <source>
        <dbReference type="ARBA" id="ARBA00023163"/>
    </source>
</evidence>
<dbReference type="Gene3D" id="1.10.10.10">
    <property type="entry name" value="Winged helix-like DNA-binding domain superfamily/Winged helix DNA-binding domain"/>
    <property type="match status" value="1"/>
</dbReference>
<dbReference type="SUPFAM" id="SSF46785">
    <property type="entry name" value="Winged helix' DNA-binding domain"/>
    <property type="match status" value="1"/>
</dbReference>
<dbReference type="GO" id="GO:0003677">
    <property type="term" value="F:DNA binding"/>
    <property type="evidence" value="ECO:0007669"/>
    <property type="project" value="UniProtKB-KW"/>
</dbReference>
<evidence type="ECO:0000313" key="7">
    <source>
        <dbReference type="EMBL" id="MBP2384836.1"/>
    </source>
</evidence>